<feature type="region of interest" description="Disordered" evidence="1">
    <location>
        <begin position="1"/>
        <end position="22"/>
    </location>
</feature>
<dbReference type="RefSeq" id="WP_092490615.1">
    <property type="nucleotide sequence ID" value="NZ_LN906597.1"/>
</dbReference>
<evidence type="ECO:0000313" key="3">
    <source>
        <dbReference type="Proteomes" id="UP000198651"/>
    </source>
</evidence>
<organism evidence="2 3">
    <name type="scientific">Candidatus Ichthyocystis hellenicum</name>
    <dbReference type="NCBI Taxonomy" id="1561003"/>
    <lineage>
        <taxon>Bacteria</taxon>
        <taxon>Pseudomonadati</taxon>
        <taxon>Pseudomonadota</taxon>
        <taxon>Betaproteobacteria</taxon>
        <taxon>Burkholderiales</taxon>
        <taxon>Candidatus Ichthyocystis</taxon>
    </lineage>
</organism>
<dbReference type="EMBL" id="LN906597">
    <property type="protein sequence ID" value="CUT18142.1"/>
    <property type="molecule type" value="Genomic_DNA"/>
</dbReference>
<name>A0A0S4M379_9BURK</name>
<accession>A0A0S4M379</accession>
<gene>
    <name evidence="2" type="ORF">Ark11_1338</name>
</gene>
<reference evidence="3" key="1">
    <citation type="submission" date="2015-11" db="EMBL/GenBank/DDBJ databases">
        <authorList>
            <person name="Seth-Smith H.M.B."/>
        </authorList>
    </citation>
    <scope>NUCLEOTIDE SEQUENCE [LARGE SCALE GENOMIC DNA]</scope>
    <source>
        <strain evidence="3">2013Ark11</strain>
    </source>
</reference>
<evidence type="ECO:0000256" key="1">
    <source>
        <dbReference type="SAM" id="MobiDB-lite"/>
    </source>
</evidence>
<sequence length="490" mass="55952">MNNIGSSSTESSSKERSSMNRWGMDESSVSKIRLLDSMFNISEKESIFNLGKFRRSDGNGAAWSVALHKHGISRTHPDYWKFRCGTHPDCRKLRIGPMKKQFCYSRVNLAWHLTEIPEEDIVELDRLINNAGNRRITYSDDTMYENNVDVSRDQALREFCAINYNKFDNYKELGALVQLKVCIDKVIEERDAYLSKTFFCHIDHSIPDDGSLDGSASEHEWSSHPMYMVVHSSNSSDILKNYDSKKHILFSLPEPHYLQYGDAGNPIKRPSPSDAVFYNLDPLCFLGNAYNKVDACCPHSYVHGGMCGCLFSSMMDKTIHSSREVLLPLIKLSASLVRSRKNISKKIYHLISAHISYIRYLFIFLRENVREFLRSRNLLSSLTTTRNFIYESGYDGKMDRIGIKDGNNIESLKIISCVRRFINAVSLLEKNIIPVIDLLNFVNLKDEAVVPGITLAKYVNTDSAMMETTQFDDVVEEIGTLFTEPTPEQT</sequence>
<proteinExistence type="predicted"/>
<protein>
    <submittedName>
        <fullName evidence="2">Uncharacterized protein</fullName>
    </submittedName>
</protein>
<feature type="compositionally biased region" description="Low complexity" evidence="1">
    <location>
        <begin position="1"/>
        <end position="11"/>
    </location>
</feature>
<dbReference type="AlphaFoldDB" id="A0A0S4M379"/>
<dbReference type="Proteomes" id="UP000198651">
    <property type="component" value="Chromosome I"/>
</dbReference>
<keyword evidence="3" id="KW-1185">Reference proteome</keyword>
<evidence type="ECO:0000313" key="2">
    <source>
        <dbReference type="EMBL" id="CUT18142.1"/>
    </source>
</evidence>